<dbReference type="Pfam" id="PF08295">
    <property type="entry name" value="Sin3_corepress"/>
    <property type="match status" value="1"/>
</dbReference>
<dbReference type="FunFam" id="1.20.1160.11:FF:000001">
    <property type="entry name" value="Paired amphipathic helix protein Sin3"/>
    <property type="match status" value="1"/>
</dbReference>
<dbReference type="PANTHER" id="PTHR12346:SF0">
    <property type="entry name" value="SIN3A, ISOFORM G"/>
    <property type="match status" value="1"/>
</dbReference>
<evidence type="ECO:0000256" key="4">
    <source>
        <dbReference type="ARBA" id="ARBA00023015"/>
    </source>
</evidence>
<accession>A0AAF0EXS1</accession>
<evidence type="ECO:0000313" key="10">
    <source>
        <dbReference type="EMBL" id="WFD39006.1"/>
    </source>
</evidence>
<dbReference type="FunFam" id="1.20.1160.11:FF:000002">
    <property type="entry name" value="Paired amphipathic helix protein SIN3"/>
    <property type="match status" value="1"/>
</dbReference>
<dbReference type="GO" id="GO:0033698">
    <property type="term" value="C:Rpd3L complex"/>
    <property type="evidence" value="ECO:0007669"/>
    <property type="project" value="UniProtKB-ARBA"/>
</dbReference>
<dbReference type="GO" id="GO:0003714">
    <property type="term" value="F:transcription corepressor activity"/>
    <property type="evidence" value="ECO:0007669"/>
    <property type="project" value="InterPro"/>
</dbReference>
<reference evidence="10" key="1">
    <citation type="submission" date="2023-03" db="EMBL/GenBank/DDBJ databases">
        <title>Mating type loci evolution in Malassezia.</title>
        <authorList>
            <person name="Coelho M.A."/>
        </authorList>
    </citation>
    <scope>NUCLEOTIDE SEQUENCE</scope>
    <source>
        <strain evidence="10">CBS 9431</strain>
    </source>
</reference>
<dbReference type="Pfam" id="PF02671">
    <property type="entry name" value="PAH"/>
    <property type="match status" value="3"/>
</dbReference>
<evidence type="ECO:0000256" key="6">
    <source>
        <dbReference type="ARBA" id="ARBA00023242"/>
    </source>
</evidence>
<dbReference type="EMBL" id="CP119960">
    <property type="protein sequence ID" value="WFD39006.1"/>
    <property type="molecule type" value="Genomic_DNA"/>
</dbReference>
<keyword evidence="11" id="KW-1185">Reference proteome</keyword>
<dbReference type="GeneID" id="85225623"/>
<feature type="region of interest" description="Disordered" evidence="8">
    <location>
        <begin position="1246"/>
        <end position="1296"/>
    </location>
</feature>
<keyword evidence="5" id="KW-0804">Transcription</keyword>
<keyword evidence="3" id="KW-0677">Repeat</keyword>
<evidence type="ECO:0000256" key="8">
    <source>
        <dbReference type="SAM" id="MobiDB-lite"/>
    </source>
</evidence>
<protein>
    <recommendedName>
        <fullName evidence="9">Histone deacetylase interacting domain-containing protein</fullName>
    </recommendedName>
</protein>
<organism evidence="10 11">
    <name type="scientific">Malassezia japonica</name>
    <dbReference type="NCBI Taxonomy" id="223818"/>
    <lineage>
        <taxon>Eukaryota</taxon>
        <taxon>Fungi</taxon>
        <taxon>Dikarya</taxon>
        <taxon>Basidiomycota</taxon>
        <taxon>Ustilaginomycotina</taxon>
        <taxon>Malasseziomycetes</taxon>
        <taxon>Malasseziales</taxon>
        <taxon>Malasseziaceae</taxon>
        <taxon>Malassezia</taxon>
    </lineage>
</organism>
<comment type="subcellular location">
    <subcellularLocation>
        <location evidence="1 7">Nucleus</location>
    </subcellularLocation>
</comment>
<dbReference type="InterPro" id="IPR013194">
    <property type="entry name" value="HDAC_interact_dom"/>
</dbReference>
<feature type="compositionally biased region" description="Basic and acidic residues" evidence="8">
    <location>
        <begin position="154"/>
        <end position="166"/>
    </location>
</feature>
<evidence type="ECO:0000256" key="3">
    <source>
        <dbReference type="ARBA" id="ARBA00022737"/>
    </source>
</evidence>
<dbReference type="InterPro" id="IPR039774">
    <property type="entry name" value="Sin3-like"/>
</dbReference>
<dbReference type="PROSITE" id="PS51477">
    <property type="entry name" value="PAH"/>
    <property type="match status" value="3"/>
</dbReference>
<feature type="compositionally biased region" description="Pro residues" evidence="8">
    <location>
        <begin position="333"/>
        <end position="346"/>
    </location>
</feature>
<keyword evidence="6 7" id="KW-0539">Nucleus</keyword>
<evidence type="ECO:0000256" key="2">
    <source>
        <dbReference type="ARBA" id="ARBA00022491"/>
    </source>
</evidence>
<feature type="region of interest" description="Disordered" evidence="8">
    <location>
        <begin position="818"/>
        <end position="872"/>
    </location>
</feature>
<dbReference type="InterPro" id="IPR003822">
    <property type="entry name" value="PAH"/>
</dbReference>
<dbReference type="GO" id="GO:0000122">
    <property type="term" value="P:negative regulation of transcription by RNA polymerase II"/>
    <property type="evidence" value="ECO:0007669"/>
    <property type="project" value="TreeGrafter"/>
</dbReference>
<name>A0AAF0EXS1_9BASI</name>
<keyword evidence="2" id="KW-0678">Repressor</keyword>
<feature type="compositionally biased region" description="Basic and acidic residues" evidence="8">
    <location>
        <begin position="837"/>
        <end position="851"/>
    </location>
</feature>
<gene>
    <name evidence="10" type="ORF">MJAP1_001974</name>
</gene>
<feature type="domain" description="Histone deacetylase interacting" evidence="9">
    <location>
        <begin position="524"/>
        <end position="625"/>
    </location>
</feature>
<dbReference type="FunFam" id="1.20.1160.11:FF:000003">
    <property type="entry name" value="Paired amphipathic helix SIN3-like protein"/>
    <property type="match status" value="1"/>
</dbReference>
<dbReference type="SUPFAM" id="SSF47762">
    <property type="entry name" value="PAH2 domain"/>
    <property type="match status" value="3"/>
</dbReference>
<dbReference type="InterPro" id="IPR031693">
    <property type="entry name" value="Sin3_C"/>
</dbReference>
<dbReference type="Pfam" id="PF16879">
    <property type="entry name" value="Sin3a_C"/>
    <property type="match status" value="1"/>
</dbReference>
<evidence type="ECO:0000259" key="9">
    <source>
        <dbReference type="SMART" id="SM00761"/>
    </source>
</evidence>
<evidence type="ECO:0000256" key="5">
    <source>
        <dbReference type="ARBA" id="ARBA00023163"/>
    </source>
</evidence>
<sequence>MATLNVRDALSYLDQVKVQFTDHPDVYNRFLDIMKDFKSQAIDTPGVIERVSTLFRGQPSLIQGFNTFLPPGYRIECSVDQNDANMITVTTPSGTTTQTLGGHGIAGAISRMNKGEGAPPPPLPHGPGPHDAKSRHHGGPPGPYGGLPPQGMEYDPRRGPPPHERPPPMNGRAPSPGAMPMNAPMGYNPPPAPYEQGRAPPEAARPPVEFNHAINYVNKIKQRFAGDPDTYKQFLEILQTYQKEQRPIHEVYGQVTHLFDHAQDLLDEFKQFLPDTGGPGGGLFGMLGHVTNGMGPQSEMPSMPAYEPLPPRHSGPAPGGRKKRSASGVEDVPLPPEPHAPVPPGKPVSRSKRSKHGKTDSIPRGPPYMQGVPPGEMHEMYPPVQPGVPPYDALPPDAPGYLPPGMYEMPPYLPPQAMGGNVVQLPHMASIDEVAFFERVKKHIDDRATYLDFLKLLNLYTQDVIDVATLVDRVSLFLGGQPELLSAFKALCGYDMGKHGWLENEEPVLENVPALERERVDLSNQRSYGPSYRRLPDSEVNLACSGRDPLCWEVLNDAWVSHPTWASEGESFNPHKKNVYEDALYRSEEERHEYDYHIEANLRTIALLEPIAARIAIMDPEERASFRLKPGLGGQSKSIYQRIIKKVYGRNHGVEVIAALHDNPCVAVPVVLARLKQKDEEWKRAQREWNKVWREVDARNFYKALDHQGVNFKSTDKKTITTKAFVNEIETLRTAQHQRRLALDPSLPALAPRFQLAYEMNDGQVLADLLRLSVHFMDRSSSGFSAHDRERVDATFRALLPRLLNTSPETFATLVARKHDDDEQSIAEDDEEASESDVSRGRGRKGGDLRRAALRNNAEASTRDEERGAPASTWHINTSAAALPNREAAQVPDVVDLFANTTIYVFVRLLQLLYARLAGLKQAAKDMAESTPESWTKINPLAAELGLIDTATGPAGVVSAIAASLAPRPDADAALPPSEQAVMQLNPAQYYDVLMELIARLFDHEIDQAGYEESVRFMYGTHGYPAMTLDKVVHAFVKGALTIASDAKCQELLGIFDQTHQALNAIRSGTQEASGETRDVQLYKRLIASRMDAEQVVGRDDHLYRIEMVPLQAAGDGVPPQSMHIQLLSHDDLTLEDPKDEEQRWLQYIASYCLYAPTEGLPSETVAPLLKRNLPAQPDAADEEGTQYVVRNGLDIRVCLRTYRLFFVQGTEDVFARKRPATDAAAHAASQEQSRSKRWHAWLAARREVIDAPEPTQDAPEQEREDAAAGEAPAGAPPVPGAEAPSAEASDLKHEP</sequence>
<keyword evidence="4" id="KW-0805">Transcription regulation</keyword>
<dbReference type="PANTHER" id="PTHR12346">
    <property type="entry name" value="SIN3B-RELATED"/>
    <property type="match status" value="1"/>
</dbReference>
<feature type="compositionally biased region" description="Pro residues" evidence="8">
    <location>
        <begin position="118"/>
        <end position="127"/>
    </location>
</feature>
<proteinExistence type="predicted"/>
<dbReference type="SMART" id="SM00761">
    <property type="entry name" value="HDAC_interact"/>
    <property type="match status" value="1"/>
</dbReference>
<feature type="region of interest" description="Disordered" evidence="8">
    <location>
        <begin position="288"/>
        <end position="373"/>
    </location>
</feature>
<dbReference type="GO" id="GO:0010628">
    <property type="term" value="P:positive regulation of gene expression"/>
    <property type="evidence" value="ECO:0007669"/>
    <property type="project" value="UniProtKB-ARBA"/>
</dbReference>
<evidence type="ECO:0000256" key="7">
    <source>
        <dbReference type="PROSITE-ProRule" id="PRU00810"/>
    </source>
</evidence>
<dbReference type="Gene3D" id="1.20.1160.11">
    <property type="entry name" value="Paired amphipathic helix"/>
    <property type="match status" value="3"/>
</dbReference>
<dbReference type="Proteomes" id="UP001217754">
    <property type="component" value="Chromosome 3"/>
</dbReference>
<dbReference type="RefSeq" id="XP_060121903.1">
    <property type="nucleotide sequence ID" value="XM_060265920.1"/>
</dbReference>
<dbReference type="InterPro" id="IPR036600">
    <property type="entry name" value="PAH_sf"/>
</dbReference>
<feature type="region of interest" description="Disordered" evidence="8">
    <location>
        <begin position="109"/>
        <end position="203"/>
    </location>
</feature>
<evidence type="ECO:0000256" key="1">
    <source>
        <dbReference type="ARBA" id="ARBA00004123"/>
    </source>
</evidence>
<feature type="compositionally biased region" description="Acidic residues" evidence="8">
    <location>
        <begin position="822"/>
        <end position="835"/>
    </location>
</feature>
<evidence type="ECO:0000313" key="11">
    <source>
        <dbReference type="Proteomes" id="UP001217754"/>
    </source>
</evidence>